<name>A0AAE0IYY8_9PEZI</name>
<sequence>MANNKILILAGAPENKALDWDPAELLTGFQHRIVQFAGLDHQETAASWPKANALPESTAPANVAWRSIQLERTHMPTGFSQQRALRFAFGPGQSTAPEFMSTAAAVSFSTSFGDDGSQEGSQDHHDQDTGRSLLSQFYEHSLAVHEEMPSSFLPASDGSQDSSFLSDNANSLLSVDDSSADPLSEPLQFRGASQLSDLDSIPSAAYLDKIHPQTMTCNLIVGIISISQPKAVKTRWGSTRYLVEVLVADETKAGFAITFWLSSDSVAESVLAGLRPQDVVLMQNVALNSFMKKVYGTTLRKDLTKVHLLHRARLDARDNGGYYSASDLRSNRSAHAQLDKTRRVWDWVLRFVGHERGEGQRQRPGVAAPHHPWDRPPLDDSYSLAS</sequence>
<dbReference type="InterPro" id="IPR012340">
    <property type="entry name" value="NA-bd_OB-fold"/>
</dbReference>
<dbReference type="Proteomes" id="UP001286456">
    <property type="component" value="Unassembled WGS sequence"/>
</dbReference>
<feature type="region of interest" description="Disordered" evidence="1">
    <location>
        <begin position="110"/>
        <end position="129"/>
    </location>
</feature>
<gene>
    <name evidence="2" type="ORF">B0T19DRAFT_136595</name>
</gene>
<feature type="region of interest" description="Disordered" evidence="1">
    <location>
        <begin position="358"/>
        <end position="386"/>
    </location>
</feature>
<accession>A0AAE0IYY8</accession>
<protein>
    <submittedName>
        <fullName evidence="2">Uncharacterized protein</fullName>
    </submittedName>
</protein>
<comment type="caution">
    <text evidence="2">The sequence shown here is derived from an EMBL/GenBank/DDBJ whole genome shotgun (WGS) entry which is preliminary data.</text>
</comment>
<evidence type="ECO:0000313" key="2">
    <source>
        <dbReference type="EMBL" id="KAK3333779.1"/>
    </source>
</evidence>
<proteinExistence type="predicted"/>
<dbReference type="Gene3D" id="2.40.50.140">
    <property type="entry name" value="Nucleic acid-binding proteins"/>
    <property type="match status" value="1"/>
</dbReference>
<dbReference type="SUPFAM" id="SSF50249">
    <property type="entry name" value="Nucleic acid-binding proteins"/>
    <property type="match status" value="1"/>
</dbReference>
<dbReference type="AlphaFoldDB" id="A0AAE0IYY8"/>
<reference evidence="2" key="2">
    <citation type="submission" date="2023-06" db="EMBL/GenBank/DDBJ databases">
        <authorList>
            <consortium name="Lawrence Berkeley National Laboratory"/>
            <person name="Haridas S."/>
            <person name="Hensen N."/>
            <person name="Bonometti L."/>
            <person name="Westerberg I."/>
            <person name="Brannstrom I.O."/>
            <person name="Guillou S."/>
            <person name="Cros-Aarteil S."/>
            <person name="Calhoun S."/>
            <person name="Kuo A."/>
            <person name="Mondo S."/>
            <person name="Pangilinan J."/>
            <person name="Riley R."/>
            <person name="Labutti K."/>
            <person name="Andreopoulos B."/>
            <person name="Lipzen A."/>
            <person name="Chen C."/>
            <person name="Yanf M."/>
            <person name="Daum C."/>
            <person name="Ng V."/>
            <person name="Clum A."/>
            <person name="Steindorff A."/>
            <person name="Ohm R."/>
            <person name="Martin F."/>
            <person name="Silar P."/>
            <person name="Natvig D."/>
            <person name="Lalanne C."/>
            <person name="Gautier V."/>
            <person name="Ament-Velasquez S.L."/>
            <person name="Kruys A."/>
            <person name="Hutchinson M.I."/>
            <person name="Powell A.J."/>
            <person name="Barry K."/>
            <person name="Miller A.N."/>
            <person name="Grigoriev I.V."/>
            <person name="Debuchy R."/>
            <person name="Gladieux P."/>
            <person name="Thoren M.H."/>
            <person name="Johannesson H."/>
        </authorList>
    </citation>
    <scope>NUCLEOTIDE SEQUENCE</scope>
    <source>
        <strain evidence="2">SMH4131-1</strain>
    </source>
</reference>
<evidence type="ECO:0000256" key="1">
    <source>
        <dbReference type="SAM" id="MobiDB-lite"/>
    </source>
</evidence>
<keyword evidence="3" id="KW-1185">Reference proteome</keyword>
<evidence type="ECO:0000313" key="3">
    <source>
        <dbReference type="Proteomes" id="UP001286456"/>
    </source>
</evidence>
<organism evidence="2 3">
    <name type="scientific">Cercophora scortea</name>
    <dbReference type="NCBI Taxonomy" id="314031"/>
    <lineage>
        <taxon>Eukaryota</taxon>
        <taxon>Fungi</taxon>
        <taxon>Dikarya</taxon>
        <taxon>Ascomycota</taxon>
        <taxon>Pezizomycotina</taxon>
        <taxon>Sordariomycetes</taxon>
        <taxon>Sordariomycetidae</taxon>
        <taxon>Sordariales</taxon>
        <taxon>Lasiosphaeriaceae</taxon>
        <taxon>Cercophora</taxon>
    </lineage>
</organism>
<dbReference type="EMBL" id="JAUEPO010000002">
    <property type="protein sequence ID" value="KAK3333779.1"/>
    <property type="molecule type" value="Genomic_DNA"/>
</dbReference>
<reference evidence="2" key="1">
    <citation type="journal article" date="2023" name="Mol. Phylogenet. Evol.">
        <title>Genome-scale phylogeny and comparative genomics of the fungal order Sordariales.</title>
        <authorList>
            <person name="Hensen N."/>
            <person name="Bonometti L."/>
            <person name="Westerberg I."/>
            <person name="Brannstrom I.O."/>
            <person name="Guillou S."/>
            <person name="Cros-Aarteil S."/>
            <person name="Calhoun S."/>
            <person name="Haridas S."/>
            <person name="Kuo A."/>
            <person name="Mondo S."/>
            <person name="Pangilinan J."/>
            <person name="Riley R."/>
            <person name="LaButti K."/>
            <person name="Andreopoulos B."/>
            <person name="Lipzen A."/>
            <person name="Chen C."/>
            <person name="Yan M."/>
            <person name="Daum C."/>
            <person name="Ng V."/>
            <person name="Clum A."/>
            <person name="Steindorff A."/>
            <person name="Ohm R.A."/>
            <person name="Martin F."/>
            <person name="Silar P."/>
            <person name="Natvig D.O."/>
            <person name="Lalanne C."/>
            <person name="Gautier V."/>
            <person name="Ament-Velasquez S.L."/>
            <person name="Kruys A."/>
            <person name="Hutchinson M.I."/>
            <person name="Powell A.J."/>
            <person name="Barry K."/>
            <person name="Miller A.N."/>
            <person name="Grigoriev I.V."/>
            <person name="Debuchy R."/>
            <person name="Gladieux P."/>
            <person name="Hiltunen Thoren M."/>
            <person name="Johannesson H."/>
        </authorList>
    </citation>
    <scope>NUCLEOTIDE SEQUENCE</scope>
    <source>
        <strain evidence="2">SMH4131-1</strain>
    </source>
</reference>